<evidence type="ECO:0000256" key="3">
    <source>
        <dbReference type="ARBA" id="ARBA00022801"/>
    </source>
</evidence>
<dbReference type="CDD" id="cd09606">
    <property type="entry name" value="M3B_PepF"/>
    <property type="match status" value="1"/>
</dbReference>
<accession>A0ABY6ZI66</accession>
<evidence type="ECO:0000256" key="4">
    <source>
        <dbReference type="ARBA" id="ARBA00022833"/>
    </source>
</evidence>
<dbReference type="Proteomes" id="UP001164761">
    <property type="component" value="Chromosome"/>
</dbReference>
<reference evidence="8" key="1">
    <citation type="submission" date="2022-08" db="EMBL/GenBank/DDBJ databases">
        <title>Alicyclobacillus fastidiosus DSM 17978, complete genome.</title>
        <authorList>
            <person name="Wang Q."/>
            <person name="Cai R."/>
            <person name="Wang Z."/>
        </authorList>
    </citation>
    <scope>NUCLEOTIDE SEQUENCE</scope>
    <source>
        <strain evidence="8">DSM 17978</strain>
    </source>
</reference>
<keyword evidence="3 6" id="KW-0378">Hydrolase</keyword>
<evidence type="ECO:0000313" key="9">
    <source>
        <dbReference type="Proteomes" id="UP001164761"/>
    </source>
</evidence>
<dbReference type="RefSeq" id="WP_268006475.1">
    <property type="nucleotide sequence ID" value="NZ_BSUT01000001.1"/>
</dbReference>
<keyword evidence="9" id="KW-1185">Reference proteome</keyword>
<keyword evidence="4 6" id="KW-0862">Zinc</keyword>
<dbReference type="InterPro" id="IPR011976">
    <property type="entry name" value="Pept_M3B_oligopep-rel"/>
</dbReference>
<protein>
    <submittedName>
        <fullName evidence="8">M3 family oligoendopeptidase</fullName>
    </submittedName>
</protein>
<dbReference type="Pfam" id="PF01432">
    <property type="entry name" value="Peptidase_M3"/>
    <property type="match status" value="1"/>
</dbReference>
<evidence type="ECO:0000256" key="2">
    <source>
        <dbReference type="ARBA" id="ARBA00022723"/>
    </source>
</evidence>
<dbReference type="Gene3D" id="1.10.1370.30">
    <property type="match status" value="1"/>
</dbReference>
<proteinExistence type="inferred from homology"/>
<dbReference type="NCBIfam" id="TIGR02289">
    <property type="entry name" value="M3_not_pepF"/>
    <property type="match status" value="1"/>
</dbReference>
<organism evidence="8 9">
    <name type="scientific">Alicyclobacillus fastidiosus</name>
    <dbReference type="NCBI Taxonomy" id="392011"/>
    <lineage>
        <taxon>Bacteria</taxon>
        <taxon>Bacillati</taxon>
        <taxon>Bacillota</taxon>
        <taxon>Bacilli</taxon>
        <taxon>Bacillales</taxon>
        <taxon>Alicyclobacillaceae</taxon>
        <taxon>Alicyclobacillus</taxon>
    </lineage>
</organism>
<dbReference type="PANTHER" id="PTHR11804:SF28">
    <property type="entry name" value="OLIGOENDOPEPTIDASE F"/>
    <property type="match status" value="1"/>
</dbReference>
<name>A0ABY6ZI66_9BACL</name>
<dbReference type="EMBL" id="CP104067">
    <property type="protein sequence ID" value="WAH42604.1"/>
    <property type="molecule type" value="Genomic_DNA"/>
</dbReference>
<dbReference type="SUPFAM" id="SSF55486">
    <property type="entry name" value="Metalloproteases ('zincins'), catalytic domain"/>
    <property type="match status" value="1"/>
</dbReference>
<dbReference type="InterPro" id="IPR045090">
    <property type="entry name" value="Pept_M3A_M3B"/>
</dbReference>
<evidence type="ECO:0000256" key="6">
    <source>
        <dbReference type="RuleBase" id="RU003435"/>
    </source>
</evidence>
<feature type="domain" description="Peptidase M3A/M3B catalytic" evidence="7">
    <location>
        <begin position="311"/>
        <end position="546"/>
    </location>
</feature>
<keyword evidence="2 6" id="KW-0479">Metal-binding</keyword>
<keyword evidence="5 6" id="KW-0482">Metalloprotease</keyword>
<dbReference type="InterPro" id="IPR001567">
    <property type="entry name" value="Pept_M3A_M3B_dom"/>
</dbReference>
<dbReference type="PANTHER" id="PTHR11804">
    <property type="entry name" value="PROTEASE M3 THIMET OLIGOPEPTIDASE-RELATED"/>
    <property type="match status" value="1"/>
</dbReference>
<evidence type="ECO:0000259" key="7">
    <source>
        <dbReference type="Pfam" id="PF01432"/>
    </source>
</evidence>
<comment type="cofactor">
    <cofactor evidence="6">
        <name>Zn(2+)</name>
        <dbReference type="ChEBI" id="CHEBI:29105"/>
    </cofactor>
    <text evidence="6">Binds 1 zinc ion.</text>
</comment>
<evidence type="ECO:0000256" key="5">
    <source>
        <dbReference type="ARBA" id="ARBA00023049"/>
    </source>
</evidence>
<comment type="similarity">
    <text evidence="6">Belongs to the peptidase M3 family.</text>
</comment>
<evidence type="ECO:0000256" key="1">
    <source>
        <dbReference type="ARBA" id="ARBA00022670"/>
    </source>
</evidence>
<evidence type="ECO:0000313" key="8">
    <source>
        <dbReference type="EMBL" id="WAH42604.1"/>
    </source>
</evidence>
<gene>
    <name evidence="8" type="ORF">NZD89_03870</name>
</gene>
<keyword evidence="1 6" id="KW-0645">Protease</keyword>
<sequence>MKFSEYVYERPDMDAVERHFQALVKELCNASSADEQHDRIEEILRLRNRLSTLSNLVEVRNSIDTRDEFYKVEKQFFDQNSPRIEALNHLFYEALVDSPYQRELEMRWGKQLLRVAKVTLKTFRPDVMEELQRENELTSQYLDLMASAEIEFEGETRTLAQMTPFESSVDREMRQRAAHAKWSFFEQHREELDGIYDELVKVRTTIARKLGYDNFVELGYLRMTRTDYDEAMVANFRKQVRELIVPLATKLRERQRARIGIDHLHYYDEELAFLSGNPEPKGDPTWIVERARQMYDELSPETAEFFQFMLDSDLLDLVAKRGKAVGGFCTTFRDYEAPFIFSNFNGTHGDVTVLTHEAGHAFQAYASRAYAVPEYAFPTSEAAEIHSMSMEFFTWPWMQLFFEQDTEKFKFMHLSEALLFIPYGVAVDEFQHFVYANPDATPAERKAAWRQIEQTYLPHRDYEDNAFLEEGGFWQRQLHIYMYPFYYIDYTLAQICAFQYWVRAEENRGAAWRDYLEICKVGGSQSFLEIVQTGGLRSPFEDGCVAAVIGQIEAWLDNVDDSQF</sequence>